<name>A0A2U8E0Z7_9BACT</name>
<gene>
    <name evidence="2" type="ORF">CKA38_04025</name>
</gene>
<dbReference type="OrthoDB" id="9853565at2"/>
<proteinExistence type="predicted"/>
<feature type="signal peptide" evidence="1">
    <location>
        <begin position="1"/>
        <end position="23"/>
    </location>
</feature>
<dbReference type="KEGG" id="elut:CKA38_04025"/>
<feature type="chain" id="PRO_5016144439" evidence="1">
    <location>
        <begin position="24"/>
        <end position="151"/>
    </location>
</feature>
<dbReference type="EMBL" id="CP023004">
    <property type="protein sequence ID" value="AWI08529.1"/>
    <property type="molecule type" value="Genomic_DNA"/>
</dbReference>
<keyword evidence="1" id="KW-0732">Signal</keyword>
<evidence type="ECO:0000313" key="2">
    <source>
        <dbReference type="EMBL" id="AWI08529.1"/>
    </source>
</evidence>
<reference evidence="2 3" key="1">
    <citation type="journal article" date="2018" name="Syst. Appl. Microbiol.">
        <title>Ereboglobus luteus gen. nov. sp. nov. from cockroach guts, and new insights into the oxygen relationship of the genera Opitutus and Didymococcus (Verrucomicrobia: Opitutaceae).</title>
        <authorList>
            <person name="Tegtmeier D."/>
            <person name="Belitz A."/>
            <person name="Radek R."/>
            <person name="Heimerl T."/>
            <person name="Brune A."/>
        </authorList>
    </citation>
    <scope>NUCLEOTIDE SEQUENCE [LARGE SCALE GENOMIC DNA]</scope>
    <source>
        <strain evidence="2 3">Ho45</strain>
    </source>
</reference>
<dbReference type="PROSITE" id="PS51257">
    <property type="entry name" value="PROKAR_LIPOPROTEIN"/>
    <property type="match status" value="1"/>
</dbReference>
<evidence type="ECO:0000256" key="1">
    <source>
        <dbReference type="SAM" id="SignalP"/>
    </source>
</evidence>
<evidence type="ECO:0000313" key="3">
    <source>
        <dbReference type="Proteomes" id="UP000244896"/>
    </source>
</evidence>
<dbReference type="RefSeq" id="WP_108824338.1">
    <property type="nucleotide sequence ID" value="NZ_CP023004.1"/>
</dbReference>
<protein>
    <submittedName>
        <fullName evidence="2">Uncharacterized protein</fullName>
    </submittedName>
</protein>
<organism evidence="2 3">
    <name type="scientific">Ereboglobus luteus</name>
    <dbReference type="NCBI Taxonomy" id="1796921"/>
    <lineage>
        <taxon>Bacteria</taxon>
        <taxon>Pseudomonadati</taxon>
        <taxon>Verrucomicrobiota</taxon>
        <taxon>Opitutia</taxon>
        <taxon>Opitutales</taxon>
        <taxon>Opitutaceae</taxon>
        <taxon>Ereboglobus</taxon>
    </lineage>
</organism>
<dbReference type="Proteomes" id="UP000244896">
    <property type="component" value="Chromosome"/>
</dbReference>
<accession>A0A2U8E0Z7</accession>
<sequence length="151" mass="16375">MRTALLFLLSALAIALASGCASGTSKSAAYNIIPAGAHGRETSWTPTEGDIATLEKKLTRQFSMPDKMVISGIAEGLPPYSLSEYNIRYTGTGPVESRYILGEAVHKSLPEAATLLTDNRYVMPEKGGPRYFTVMYKPAEERIVAVRFNGN</sequence>
<keyword evidence="3" id="KW-1185">Reference proteome</keyword>
<dbReference type="AlphaFoldDB" id="A0A2U8E0Z7"/>